<dbReference type="Gene3D" id="1.10.287.700">
    <property type="entry name" value="Helix hairpin bin"/>
    <property type="match status" value="2"/>
</dbReference>
<dbReference type="OMA" id="TCERIEV"/>
<protein>
    <recommendedName>
        <fullName evidence="2 6">Gamma-synuclein</fullName>
    </recommendedName>
</protein>
<dbReference type="SUPFAM" id="SSF118375">
    <property type="entry name" value="Synuclein"/>
    <property type="match status" value="2"/>
</dbReference>
<comment type="similarity">
    <text evidence="1 6">Belongs to the synuclein family.</text>
</comment>
<gene>
    <name evidence="8 9" type="primary">Sncg</name>
    <name evidence="8" type="ORF">rCG_42336</name>
</gene>
<reference evidence="8" key="2">
    <citation type="submission" date="2005-07" db="EMBL/GenBank/DDBJ databases">
        <authorList>
            <person name="Mural R.J."/>
            <person name="Li P.W."/>
            <person name="Adams M.D."/>
            <person name="Amanatides P.G."/>
            <person name="Baden-Tillson H."/>
            <person name="Barnstead M."/>
            <person name="Chin S.H."/>
            <person name="Dew I."/>
            <person name="Evans C.A."/>
            <person name="Ferriera S."/>
            <person name="Flanigan M."/>
            <person name="Fosler C."/>
            <person name="Glodek A."/>
            <person name="Gu Z."/>
            <person name="Holt R.A."/>
            <person name="Jennings D."/>
            <person name="Kraft C.L."/>
            <person name="Lu F."/>
            <person name="Nguyen T."/>
            <person name="Nusskern D.R."/>
            <person name="Pfannkoch C.M."/>
            <person name="Sitter C."/>
            <person name="Sutton G.G."/>
            <person name="Venter J.C."/>
            <person name="Wang Z."/>
            <person name="Woodage T."/>
            <person name="Zheng X.H."/>
            <person name="Zhong F."/>
        </authorList>
    </citation>
    <scope>NUCLEOTIDE SEQUENCE</scope>
    <source>
        <strain evidence="8">BN</strain>
    </source>
</reference>
<evidence type="ECO:0000313" key="9">
    <source>
        <dbReference type="RGD" id="70996"/>
    </source>
</evidence>
<evidence type="ECO:0000256" key="3">
    <source>
        <dbReference type="ARBA" id="ARBA00022737"/>
    </source>
</evidence>
<evidence type="ECO:0000256" key="4">
    <source>
        <dbReference type="ARBA" id="ARBA00026036"/>
    </source>
</evidence>
<dbReference type="EMBL" id="CH474046">
    <property type="protein sequence ID" value="EDL88877.1"/>
    <property type="molecule type" value="Genomic_DNA"/>
</dbReference>
<evidence type="ECO:0000256" key="7">
    <source>
        <dbReference type="SAM" id="MobiDB-lite"/>
    </source>
</evidence>
<comment type="subunit">
    <text evidence="4">May be a centrosome-associated protein. Interacts with MYOC; affects its secretion and its aggregation.</text>
</comment>
<comment type="function">
    <text evidence="5">Plays a role in neurofilament network integrity. May be involved in modulating axonal architecture during development and in the adult. In vitro, increases the susceptibility of neurofilament-H to calcium-dependent proteases. May also function in modulating the keratin network in skin. Activates the MAPK and Elk-1 signal transduction pathway.</text>
</comment>
<organism evidence="8">
    <name type="scientific">Rattus norvegicus</name>
    <name type="common">Rat</name>
    <dbReference type="NCBI Taxonomy" id="10116"/>
    <lineage>
        <taxon>Eukaryota</taxon>
        <taxon>Metazoa</taxon>
        <taxon>Chordata</taxon>
        <taxon>Craniata</taxon>
        <taxon>Vertebrata</taxon>
        <taxon>Euteleostomi</taxon>
        <taxon>Mammalia</taxon>
        <taxon>Eutheria</taxon>
        <taxon>Euarchontoglires</taxon>
        <taxon>Glires</taxon>
        <taxon>Rodentia</taxon>
        <taxon>Myomorpha</taxon>
        <taxon>Muroidea</taxon>
        <taxon>Muridae</taxon>
        <taxon>Murinae</taxon>
        <taxon>Rattus</taxon>
    </lineage>
</organism>
<sequence>MDVFKKGFSIAREGVVGAVEKTKQGVTEAAEKTKEGVMYVVDSASPMGDAAAEAGYRTPPGLERKGTKTKENVVQSVTSVAEKTKEQANAVSEAVVSSVNTVATKTVEEAENIVVTTGVVRKEDLEPPAQDQEAKEQEEGEEAKSGGD</sequence>
<dbReference type="RGD" id="70996">
    <property type="gene designation" value="Sncg"/>
</dbReference>
<evidence type="ECO:0000313" key="8">
    <source>
        <dbReference type="EMBL" id="EDL88877.1"/>
    </source>
</evidence>
<evidence type="ECO:0000256" key="5">
    <source>
        <dbReference type="ARBA" id="ARBA00045236"/>
    </source>
</evidence>
<reference evidence="8" key="1">
    <citation type="journal article" date="2005" name="Genome Res.">
        <title>Gene and alternative splicing annotation with AIR.</title>
        <authorList>
            <person name="Florea L."/>
            <person name="Di Francesco V."/>
            <person name="Miller J."/>
            <person name="Turner R."/>
            <person name="Yao A."/>
            <person name="Harris M."/>
            <person name="Walenz B."/>
            <person name="Mobarry C."/>
            <person name="Merkulov G.V."/>
            <person name="Charlab R."/>
            <person name="Dew I."/>
            <person name="Deng Z."/>
            <person name="Istrail S."/>
            <person name="Li P."/>
            <person name="Sutton G."/>
        </authorList>
    </citation>
    <scope>NUCLEOTIDE SEQUENCE</scope>
    <source>
        <strain evidence="8">BN</strain>
    </source>
</reference>
<dbReference type="PRINTS" id="PR01211">
    <property type="entry name" value="SYNUCLEIN"/>
</dbReference>
<keyword evidence="3" id="KW-0677">Repeat</keyword>
<dbReference type="OrthoDB" id="9942391at2759"/>
<feature type="region of interest" description="Disordered" evidence="7">
    <location>
        <begin position="117"/>
        <end position="148"/>
    </location>
</feature>
<proteinExistence type="inferred from homology"/>
<dbReference type="Proteomes" id="UP000234681">
    <property type="component" value="Chromosome 16"/>
</dbReference>
<dbReference type="PANTHER" id="PTHR13820">
    <property type="entry name" value="SYNUCLEIN"/>
    <property type="match status" value="1"/>
</dbReference>
<dbReference type="InterPro" id="IPR001058">
    <property type="entry name" value="Synuclein"/>
</dbReference>
<evidence type="ECO:0000256" key="1">
    <source>
        <dbReference type="ARBA" id="ARBA00009147"/>
    </source>
</evidence>
<feature type="compositionally biased region" description="Basic and acidic residues" evidence="7">
    <location>
        <begin position="132"/>
        <end position="148"/>
    </location>
</feature>
<name>A6KFR9_RAT</name>
<dbReference type="PRINTS" id="PR01214">
    <property type="entry name" value="GSYNUCLEIN"/>
</dbReference>
<evidence type="ECO:0000256" key="6">
    <source>
        <dbReference type="RuleBase" id="RU361225"/>
    </source>
</evidence>
<dbReference type="PANTHER" id="PTHR13820:SF10">
    <property type="entry name" value="GAMMA-SYNUCLEIN"/>
    <property type="match status" value="1"/>
</dbReference>
<accession>A6KFR9</accession>
<feature type="region of interest" description="Disordered" evidence="7">
    <location>
        <begin position="50"/>
        <end position="70"/>
    </location>
</feature>
<dbReference type="Pfam" id="PF01387">
    <property type="entry name" value="Synuclein"/>
    <property type="match status" value="2"/>
</dbReference>
<evidence type="ECO:0000256" key="2">
    <source>
        <dbReference type="ARBA" id="ARBA00019266"/>
    </source>
</evidence>
<dbReference type="AlphaFoldDB" id="A6KFR9"/>
<dbReference type="InterPro" id="IPR002462">
    <property type="entry name" value="Synuclein_gamma"/>
</dbReference>